<dbReference type="SUPFAM" id="SSF53955">
    <property type="entry name" value="Lysozyme-like"/>
    <property type="match status" value="1"/>
</dbReference>
<sequence>MALLRLGAVALAVAWAAPVRGDEVARWRPFVEEASIRFGVPVTWIERVMKTESAGRTQLGGRPIVSSAGAMGLMQLMPRTWADMRSKLGLGGDPHEPRDNILAGTAYLRLMYDQFGYPGLFGAYNAGPGRYAEYLGGGRSLPGETWAYMAATAGSHPRRFIEGSDAIGGPIGEGGAKRARPSPAGIFYDLSAAPGSSGQDGIFVRPRP</sequence>
<accession>A0ABU8RU26</accession>
<comment type="similarity">
    <text evidence="1">Belongs to the transglycosylase Slt family.</text>
</comment>
<reference evidence="4 5" key="1">
    <citation type="submission" date="2024-03" db="EMBL/GenBank/DDBJ databases">
        <authorList>
            <person name="Jo J.-H."/>
        </authorList>
    </citation>
    <scope>NUCLEOTIDE SEQUENCE [LARGE SCALE GENOMIC DNA]</scope>
    <source>
        <strain evidence="4 5">PS1R-30</strain>
    </source>
</reference>
<dbReference type="PANTHER" id="PTHR37423:SF2">
    <property type="entry name" value="MEMBRANE-BOUND LYTIC MUREIN TRANSGLYCOSYLASE C"/>
    <property type="match status" value="1"/>
</dbReference>
<evidence type="ECO:0000256" key="2">
    <source>
        <dbReference type="ARBA" id="ARBA00009387"/>
    </source>
</evidence>
<evidence type="ECO:0000313" key="4">
    <source>
        <dbReference type="EMBL" id="MEJ5976600.1"/>
    </source>
</evidence>
<dbReference type="GO" id="GO:0016829">
    <property type="term" value="F:lyase activity"/>
    <property type="evidence" value="ECO:0007669"/>
    <property type="project" value="UniProtKB-KW"/>
</dbReference>
<dbReference type="Pfam" id="PF01464">
    <property type="entry name" value="SLT"/>
    <property type="match status" value="1"/>
</dbReference>
<dbReference type="RefSeq" id="WP_339586506.1">
    <property type="nucleotide sequence ID" value="NZ_JBBHJZ010000001.1"/>
</dbReference>
<keyword evidence="4" id="KW-0456">Lyase</keyword>
<organism evidence="4 5">
    <name type="scientific">Novosphingobium anseongense</name>
    <dbReference type="NCBI Taxonomy" id="3133436"/>
    <lineage>
        <taxon>Bacteria</taxon>
        <taxon>Pseudomonadati</taxon>
        <taxon>Pseudomonadota</taxon>
        <taxon>Alphaproteobacteria</taxon>
        <taxon>Sphingomonadales</taxon>
        <taxon>Sphingomonadaceae</taxon>
        <taxon>Novosphingobium</taxon>
    </lineage>
</organism>
<proteinExistence type="inferred from homology"/>
<comment type="similarity">
    <text evidence="2">Belongs to the virb1 family.</text>
</comment>
<evidence type="ECO:0000313" key="5">
    <source>
        <dbReference type="Proteomes" id="UP001361239"/>
    </source>
</evidence>
<name>A0ABU8RU26_9SPHN</name>
<dbReference type="Proteomes" id="UP001361239">
    <property type="component" value="Unassembled WGS sequence"/>
</dbReference>
<evidence type="ECO:0000256" key="1">
    <source>
        <dbReference type="ARBA" id="ARBA00007734"/>
    </source>
</evidence>
<comment type="caution">
    <text evidence="4">The sequence shown here is derived from an EMBL/GenBank/DDBJ whole genome shotgun (WGS) entry which is preliminary data.</text>
</comment>
<dbReference type="InterPro" id="IPR023346">
    <property type="entry name" value="Lysozyme-like_dom_sf"/>
</dbReference>
<dbReference type="PANTHER" id="PTHR37423">
    <property type="entry name" value="SOLUBLE LYTIC MUREIN TRANSGLYCOSYLASE-RELATED"/>
    <property type="match status" value="1"/>
</dbReference>
<dbReference type="CDD" id="cd00254">
    <property type="entry name" value="LT-like"/>
    <property type="match status" value="1"/>
</dbReference>
<feature type="domain" description="Transglycosylase SLT" evidence="3">
    <location>
        <begin position="32"/>
        <end position="136"/>
    </location>
</feature>
<keyword evidence="5" id="KW-1185">Reference proteome</keyword>
<dbReference type="InterPro" id="IPR008258">
    <property type="entry name" value="Transglycosylase_SLT_dom_1"/>
</dbReference>
<evidence type="ECO:0000259" key="3">
    <source>
        <dbReference type="Pfam" id="PF01464"/>
    </source>
</evidence>
<gene>
    <name evidence="4" type="ORF">WG901_08140</name>
</gene>
<dbReference type="Gene3D" id="1.10.530.10">
    <property type="match status" value="1"/>
</dbReference>
<protein>
    <submittedName>
        <fullName evidence="4">Lytic transglycosylase domain-containing protein</fullName>
        <ecNumber evidence="4">4.2.2.n1</ecNumber>
    </submittedName>
</protein>
<dbReference type="EMBL" id="JBBHJZ010000001">
    <property type="protein sequence ID" value="MEJ5976600.1"/>
    <property type="molecule type" value="Genomic_DNA"/>
</dbReference>
<dbReference type="EC" id="4.2.2.n1" evidence="4"/>